<dbReference type="PANTHER" id="PTHR30409">
    <property type="entry name" value="CARBAMATE KINASE"/>
    <property type="match status" value="1"/>
</dbReference>
<name>A0A239GP40_9ACTN</name>
<dbReference type="PANTHER" id="PTHR30409:SF1">
    <property type="entry name" value="CARBAMATE KINASE-RELATED"/>
    <property type="match status" value="1"/>
</dbReference>
<evidence type="ECO:0000256" key="3">
    <source>
        <dbReference type="ARBA" id="ARBA00022777"/>
    </source>
</evidence>
<dbReference type="PIRSF" id="PIRSF000723">
    <property type="entry name" value="Carbamate_kin"/>
    <property type="match status" value="1"/>
</dbReference>
<keyword evidence="3 4" id="KW-0418">Kinase</keyword>
<evidence type="ECO:0000256" key="2">
    <source>
        <dbReference type="ARBA" id="ARBA00022679"/>
    </source>
</evidence>
<dbReference type="AlphaFoldDB" id="A0A239GP40"/>
<organism evidence="7 8">
    <name type="scientific">Asanoa hainanensis</name>
    <dbReference type="NCBI Taxonomy" id="560556"/>
    <lineage>
        <taxon>Bacteria</taxon>
        <taxon>Bacillati</taxon>
        <taxon>Actinomycetota</taxon>
        <taxon>Actinomycetes</taxon>
        <taxon>Micromonosporales</taxon>
        <taxon>Micromonosporaceae</taxon>
        <taxon>Asanoa</taxon>
    </lineage>
</organism>
<dbReference type="Gene3D" id="3.40.1160.10">
    <property type="entry name" value="Acetylglutamate kinase-like"/>
    <property type="match status" value="1"/>
</dbReference>
<dbReference type="GO" id="GO:0019546">
    <property type="term" value="P:L-arginine deiminase pathway"/>
    <property type="evidence" value="ECO:0007669"/>
    <property type="project" value="TreeGrafter"/>
</dbReference>
<evidence type="ECO:0000256" key="5">
    <source>
        <dbReference type="SAM" id="MobiDB-lite"/>
    </source>
</evidence>
<reference evidence="7 8" key="1">
    <citation type="submission" date="2017-06" db="EMBL/GenBank/DDBJ databases">
        <authorList>
            <person name="Kim H.J."/>
            <person name="Triplett B.A."/>
        </authorList>
    </citation>
    <scope>NUCLEOTIDE SEQUENCE [LARGE SCALE GENOMIC DNA]</scope>
    <source>
        <strain evidence="7 8">CGMCC 4.5593</strain>
    </source>
</reference>
<evidence type="ECO:0000256" key="1">
    <source>
        <dbReference type="ARBA" id="ARBA00011066"/>
    </source>
</evidence>
<dbReference type="GO" id="GO:0008804">
    <property type="term" value="F:carbamate kinase activity"/>
    <property type="evidence" value="ECO:0007669"/>
    <property type="project" value="InterPro"/>
</dbReference>
<keyword evidence="2 4" id="KW-0808">Transferase</keyword>
<dbReference type="GO" id="GO:0005829">
    <property type="term" value="C:cytosol"/>
    <property type="evidence" value="ECO:0007669"/>
    <property type="project" value="TreeGrafter"/>
</dbReference>
<dbReference type="Pfam" id="PF00696">
    <property type="entry name" value="AA_kinase"/>
    <property type="match status" value="1"/>
</dbReference>
<protein>
    <recommendedName>
        <fullName evidence="4">Carbamate kinase</fullName>
    </recommendedName>
</protein>
<dbReference type="SUPFAM" id="SSF53633">
    <property type="entry name" value="Carbamate kinase-like"/>
    <property type="match status" value="1"/>
</dbReference>
<proteinExistence type="inferred from homology"/>
<evidence type="ECO:0000313" key="8">
    <source>
        <dbReference type="Proteomes" id="UP000198362"/>
    </source>
</evidence>
<gene>
    <name evidence="7" type="ORF">SAMN05421812_101503</name>
</gene>
<feature type="domain" description="Aspartate/glutamate/uridylate kinase" evidence="6">
    <location>
        <begin position="4"/>
        <end position="286"/>
    </location>
</feature>
<dbReference type="EMBL" id="FZPH01000001">
    <property type="protein sequence ID" value="SNS70927.1"/>
    <property type="molecule type" value="Genomic_DNA"/>
</dbReference>
<dbReference type="OrthoDB" id="9766717at2"/>
<dbReference type="InterPro" id="IPR036393">
    <property type="entry name" value="AceGlu_kinase-like_sf"/>
</dbReference>
<comment type="similarity">
    <text evidence="1 4">Belongs to the carbamate kinase family.</text>
</comment>
<accession>A0A239GP40</accession>
<dbReference type="CDD" id="cd04235">
    <property type="entry name" value="AAK_CK"/>
    <property type="match status" value="1"/>
</dbReference>
<dbReference type="PRINTS" id="PR01469">
    <property type="entry name" value="CARBMTKINASE"/>
</dbReference>
<dbReference type="InterPro" id="IPR003964">
    <property type="entry name" value="Carb_kinase"/>
</dbReference>
<keyword evidence="8" id="KW-1185">Reference proteome</keyword>
<sequence length="317" mass="32643">MQRTAVVALGGNAFTRAGQRGTQRELASNATAMAQAVHRLRLGGWRVVVAHGNGPQVGNLAIQHEAGEPAVPALPLPTLVAMTQGQLGSLFCLALREVSGGRPPDAVTLVSHVRVDAADPAFTRPTKPIGPFLSAEDTARHPGWTTADDAGRGHRRVVASPPPLEIVEIDAIRKLLDEGFVVVAAGGGGVPVAADGDHLVAVEAVIDKDLAAALLATAVGATALVLVTDVDTVMLDFGTPRERAITTVGADEMRGHLRDGQFPEGSMGPKVRAALRFLDAGGGCAVITRPWLVPSALSGDPGRATRIVRGMAGRGAA</sequence>
<dbReference type="NCBIfam" id="NF009007">
    <property type="entry name" value="PRK12352.1"/>
    <property type="match status" value="1"/>
</dbReference>
<dbReference type="RefSeq" id="WP_089244160.1">
    <property type="nucleotide sequence ID" value="NZ_FZPH01000001.1"/>
</dbReference>
<evidence type="ECO:0000259" key="6">
    <source>
        <dbReference type="Pfam" id="PF00696"/>
    </source>
</evidence>
<dbReference type="InterPro" id="IPR001048">
    <property type="entry name" value="Asp/Glu/Uridylate_kinase"/>
</dbReference>
<feature type="region of interest" description="Disordered" evidence="5">
    <location>
        <begin position="126"/>
        <end position="156"/>
    </location>
</feature>
<dbReference type="Proteomes" id="UP000198362">
    <property type="component" value="Unassembled WGS sequence"/>
</dbReference>
<evidence type="ECO:0000313" key="7">
    <source>
        <dbReference type="EMBL" id="SNS70927.1"/>
    </source>
</evidence>
<evidence type="ECO:0000256" key="4">
    <source>
        <dbReference type="PIRNR" id="PIRNR000723"/>
    </source>
</evidence>